<dbReference type="NCBIfam" id="NF033789">
    <property type="entry name" value="repress_SdpR"/>
    <property type="match status" value="1"/>
</dbReference>
<dbReference type="Proteomes" id="UP000635828">
    <property type="component" value="Unassembled WGS sequence"/>
</dbReference>
<dbReference type="PANTHER" id="PTHR33154">
    <property type="entry name" value="TRANSCRIPTIONAL REGULATOR, ARSR FAMILY"/>
    <property type="match status" value="1"/>
</dbReference>
<accession>A0ABR7FVZ9</accession>
<proteinExistence type="predicted"/>
<dbReference type="InterPro" id="IPR051081">
    <property type="entry name" value="HTH_MetalResp_TranReg"/>
</dbReference>
<protein>
    <submittedName>
        <fullName evidence="5">Winged helix-turn-helix transcriptional regulator</fullName>
    </submittedName>
</protein>
<name>A0ABR7FVZ9_9FIRM</name>
<evidence type="ECO:0000313" key="6">
    <source>
        <dbReference type="Proteomes" id="UP000635828"/>
    </source>
</evidence>
<gene>
    <name evidence="5" type="ORF">H8S22_14785</name>
</gene>
<organism evidence="5 6">
    <name type="scientific">Anaerostipes hominis</name>
    <name type="common">ex Liu et al. 2021</name>
    <dbReference type="NCBI Taxonomy" id="2763018"/>
    <lineage>
        <taxon>Bacteria</taxon>
        <taxon>Bacillati</taxon>
        <taxon>Bacillota</taxon>
        <taxon>Clostridia</taxon>
        <taxon>Lachnospirales</taxon>
        <taxon>Lachnospiraceae</taxon>
        <taxon>Anaerostipes</taxon>
    </lineage>
</organism>
<dbReference type="SUPFAM" id="SSF46785">
    <property type="entry name" value="Winged helix' DNA-binding domain"/>
    <property type="match status" value="1"/>
</dbReference>
<evidence type="ECO:0000259" key="4">
    <source>
        <dbReference type="PROSITE" id="PS50987"/>
    </source>
</evidence>
<dbReference type="NCBIfam" id="NF033788">
    <property type="entry name" value="HTH_metalloreg"/>
    <property type="match status" value="1"/>
</dbReference>
<dbReference type="InterPro" id="IPR047796">
    <property type="entry name" value="SdpR-like_repress"/>
</dbReference>
<evidence type="ECO:0000313" key="5">
    <source>
        <dbReference type="EMBL" id="MBC5678790.1"/>
    </source>
</evidence>
<dbReference type="SMART" id="SM00418">
    <property type="entry name" value="HTH_ARSR"/>
    <property type="match status" value="1"/>
</dbReference>
<dbReference type="PROSITE" id="PS50987">
    <property type="entry name" value="HTH_ARSR_2"/>
    <property type="match status" value="1"/>
</dbReference>
<comment type="caution">
    <text evidence="5">The sequence shown here is derived from an EMBL/GenBank/DDBJ whole genome shotgun (WGS) entry which is preliminary data.</text>
</comment>
<dbReference type="Gene3D" id="1.10.10.10">
    <property type="entry name" value="Winged helix-like DNA-binding domain superfamily/Winged helix DNA-binding domain"/>
    <property type="match status" value="1"/>
</dbReference>
<sequence>MYQKGGTVGFQETFKALSDSTRREILDLLKDGSMPAGEICSHFDMTGASISHHLNILKQANLITDKKQGKYIYYELNLSVFEEVIHWFQSFKEDI</sequence>
<evidence type="ECO:0000256" key="1">
    <source>
        <dbReference type="ARBA" id="ARBA00023015"/>
    </source>
</evidence>
<evidence type="ECO:0000256" key="2">
    <source>
        <dbReference type="ARBA" id="ARBA00023125"/>
    </source>
</evidence>
<dbReference type="EMBL" id="JACOOS010000022">
    <property type="protein sequence ID" value="MBC5678790.1"/>
    <property type="molecule type" value="Genomic_DNA"/>
</dbReference>
<feature type="domain" description="HTH arsR-type" evidence="4">
    <location>
        <begin position="2"/>
        <end position="95"/>
    </location>
</feature>
<dbReference type="Pfam" id="PF01022">
    <property type="entry name" value="HTH_5"/>
    <property type="match status" value="1"/>
</dbReference>
<keyword evidence="3" id="KW-0804">Transcription</keyword>
<keyword evidence="1" id="KW-0805">Transcription regulation</keyword>
<dbReference type="PANTHER" id="PTHR33154:SF33">
    <property type="entry name" value="TRANSCRIPTIONAL REPRESSOR SDPR"/>
    <property type="match status" value="1"/>
</dbReference>
<keyword evidence="6" id="KW-1185">Reference proteome</keyword>
<evidence type="ECO:0000256" key="3">
    <source>
        <dbReference type="ARBA" id="ARBA00023163"/>
    </source>
</evidence>
<dbReference type="InterPro" id="IPR036388">
    <property type="entry name" value="WH-like_DNA-bd_sf"/>
</dbReference>
<dbReference type="InterPro" id="IPR001845">
    <property type="entry name" value="HTH_ArsR_DNA-bd_dom"/>
</dbReference>
<dbReference type="InterPro" id="IPR011991">
    <property type="entry name" value="ArsR-like_HTH"/>
</dbReference>
<reference evidence="5 6" key="1">
    <citation type="submission" date="2020-08" db="EMBL/GenBank/DDBJ databases">
        <title>Genome public.</title>
        <authorList>
            <person name="Liu C."/>
            <person name="Sun Q."/>
        </authorList>
    </citation>
    <scope>NUCLEOTIDE SEQUENCE [LARGE SCALE GENOMIC DNA]</scope>
    <source>
        <strain evidence="5 6">NSJ-7</strain>
    </source>
</reference>
<keyword evidence="2" id="KW-0238">DNA-binding</keyword>
<dbReference type="InterPro" id="IPR036390">
    <property type="entry name" value="WH_DNA-bd_sf"/>
</dbReference>
<dbReference type="CDD" id="cd00090">
    <property type="entry name" value="HTH_ARSR"/>
    <property type="match status" value="1"/>
</dbReference>
<dbReference type="PRINTS" id="PR00778">
    <property type="entry name" value="HTHARSR"/>
</dbReference>